<feature type="signal peptide" evidence="2">
    <location>
        <begin position="1"/>
        <end position="19"/>
    </location>
</feature>
<reference evidence="3" key="1">
    <citation type="submission" date="2021-02" db="EMBL/GenBank/DDBJ databases">
        <authorList>
            <person name="Dougan E. K."/>
            <person name="Rhodes N."/>
            <person name="Thang M."/>
            <person name="Chan C."/>
        </authorList>
    </citation>
    <scope>NUCLEOTIDE SEQUENCE</scope>
</reference>
<name>A0A812XEW0_9DINO</name>
<protein>
    <submittedName>
        <fullName evidence="3">Uncharacterized protein</fullName>
    </submittedName>
</protein>
<evidence type="ECO:0000313" key="4">
    <source>
        <dbReference type="Proteomes" id="UP000601435"/>
    </source>
</evidence>
<sequence length="196" mass="20783">MKLQPSMWLHVVVIGSVEAVTSMQGRHLGHWTCPAGKQDCYCKCPVLASTAASLAQIVGDTPFPPLPPAVLPPYPPARLPAMPTYTSMTEDDLPTLGPPPPTTPLPTLPPTPPPMAYPFSAKSQANMLRGSSGAVDGQQNYHEYTFESRSGSYGLESTSTSSSPVAGHDNSSQQQDSIKPALVQEAVREGSSCNCF</sequence>
<organism evidence="3 4">
    <name type="scientific">Symbiodinium necroappetens</name>
    <dbReference type="NCBI Taxonomy" id="1628268"/>
    <lineage>
        <taxon>Eukaryota</taxon>
        <taxon>Sar</taxon>
        <taxon>Alveolata</taxon>
        <taxon>Dinophyceae</taxon>
        <taxon>Suessiales</taxon>
        <taxon>Symbiodiniaceae</taxon>
        <taxon>Symbiodinium</taxon>
    </lineage>
</organism>
<keyword evidence="2" id="KW-0732">Signal</keyword>
<dbReference type="OrthoDB" id="438678at2759"/>
<evidence type="ECO:0000256" key="1">
    <source>
        <dbReference type="SAM" id="MobiDB-lite"/>
    </source>
</evidence>
<dbReference type="Proteomes" id="UP000601435">
    <property type="component" value="Unassembled WGS sequence"/>
</dbReference>
<proteinExistence type="predicted"/>
<evidence type="ECO:0000256" key="2">
    <source>
        <dbReference type="SAM" id="SignalP"/>
    </source>
</evidence>
<feature type="region of interest" description="Disordered" evidence="1">
    <location>
        <begin position="148"/>
        <end position="181"/>
    </location>
</feature>
<feature type="compositionally biased region" description="Low complexity" evidence="1">
    <location>
        <begin position="150"/>
        <end position="163"/>
    </location>
</feature>
<accession>A0A812XEW0</accession>
<dbReference type="EMBL" id="CAJNJA010036437">
    <property type="protein sequence ID" value="CAE7720547.1"/>
    <property type="molecule type" value="Genomic_DNA"/>
</dbReference>
<keyword evidence="4" id="KW-1185">Reference proteome</keyword>
<evidence type="ECO:0000313" key="3">
    <source>
        <dbReference type="EMBL" id="CAE7720547.1"/>
    </source>
</evidence>
<comment type="caution">
    <text evidence="3">The sequence shown here is derived from an EMBL/GenBank/DDBJ whole genome shotgun (WGS) entry which is preliminary data.</text>
</comment>
<feature type="compositionally biased region" description="Pro residues" evidence="1">
    <location>
        <begin position="96"/>
        <end position="110"/>
    </location>
</feature>
<feature type="region of interest" description="Disordered" evidence="1">
    <location>
        <begin position="89"/>
        <end position="110"/>
    </location>
</feature>
<feature type="chain" id="PRO_5033046012" evidence="2">
    <location>
        <begin position="20"/>
        <end position="196"/>
    </location>
</feature>
<dbReference type="AlphaFoldDB" id="A0A812XEW0"/>
<gene>
    <name evidence="3" type="ORF">SNEC2469_LOCUS20772</name>
</gene>